<proteinExistence type="predicted"/>
<dbReference type="EMBL" id="LAZR01026559">
    <property type="protein sequence ID" value="KKL68348.1"/>
    <property type="molecule type" value="Genomic_DNA"/>
</dbReference>
<protein>
    <submittedName>
        <fullName evidence="1">Uncharacterized protein</fullName>
    </submittedName>
</protein>
<dbReference type="AlphaFoldDB" id="A0A0F9E2U4"/>
<evidence type="ECO:0000313" key="1">
    <source>
        <dbReference type="EMBL" id="KKL68348.1"/>
    </source>
</evidence>
<name>A0A0F9E2U4_9ZZZZ</name>
<accession>A0A0F9E2U4</accession>
<sequence>MSPLTPTTKRGDVGVTRTVLNRPIANPTISYRTNAYRISVEKVEKRKEEPMTWMQACSKSRLGTAVRDFGDGRVMLRNSRGTGVIETVSGTVRIAVPNELEGHSDWQPLYQDDERRRIVQRARG</sequence>
<organism evidence="1">
    <name type="scientific">marine sediment metagenome</name>
    <dbReference type="NCBI Taxonomy" id="412755"/>
    <lineage>
        <taxon>unclassified sequences</taxon>
        <taxon>metagenomes</taxon>
        <taxon>ecological metagenomes</taxon>
    </lineage>
</organism>
<gene>
    <name evidence="1" type="ORF">LCGC14_2125850</name>
</gene>
<comment type="caution">
    <text evidence="1">The sequence shown here is derived from an EMBL/GenBank/DDBJ whole genome shotgun (WGS) entry which is preliminary data.</text>
</comment>
<reference evidence="1" key="1">
    <citation type="journal article" date="2015" name="Nature">
        <title>Complex archaea that bridge the gap between prokaryotes and eukaryotes.</title>
        <authorList>
            <person name="Spang A."/>
            <person name="Saw J.H."/>
            <person name="Jorgensen S.L."/>
            <person name="Zaremba-Niedzwiedzka K."/>
            <person name="Martijn J."/>
            <person name="Lind A.E."/>
            <person name="van Eijk R."/>
            <person name="Schleper C."/>
            <person name="Guy L."/>
            <person name="Ettema T.J."/>
        </authorList>
    </citation>
    <scope>NUCLEOTIDE SEQUENCE</scope>
</reference>